<sequence length="363" mass="40295">MIDRNLLRNTDWILIGILLLNSILGVAFIYSTSHYLPGNYYVKQIFWMVFSMIALFLFLCVDYSTLVTYSFYLYLVLIGVLGGILIFGTPIAGAKSWFKFPFFNVQPSEIAKIMIILLLANVFAKFRKNYLSMGKGLLSVSIIAVPAFLVALQPDLGTALSYIPILLGALFLAGLNKKTIIGILICGLLLGIFGWNIGLKDYQKKRLTALISPSQDPLGSGYHILQSKIAIGSGGFLGKGFRKGTQSQLRFLPARHTDFVFSVVGEEFGFIGVVLILLSYSFLIWRLFQSIGHARDRTGVYIIFMVAIMIAFQFLINLMMIIGLFPIAGIPLPLFSYGGSSLLTTYLGIALVLNVKMRRFANI</sequence>
<reference evidence="12" key="1">
    <citation type="journal article" date="2015" name="Nature">
        <title>Complex archaea that bridge the gap between prokaryotes and eukaryotes.</title>
        <authorList>
            <person name="Spang A."/>
            <person name="Saw J.H."/>
            <person name="Jorgensen S.L."/>
            <person name="Zaremba-Niedzwiedzka K."/>
            <person name="Martijn J."/>
            <person name="Lind A.E."/>
            <person name="van Eijk R."/>
            <person name="Schleper C."/>
            <person name="Guy L."/>
            <person name="Ettema T.J."/>
        </authorList>
    </citation>
    <scope>NUCLEOTIDE SEQUENCE</scope>
</reference>
<evidence type="ECO:0000256" key="5">
    <source>
        <dbReference type="ARBA" id="ARBA00022692"/>
    </source>
</evidence>
<dbReference type="PROSITE" id="PS00428">
    <property type="entry name" value="FTSW_RODA_SPOVE"/>
    <property type="match status" value="1"/>
</dbReference>
<dbReference type="InterPro" id="IPR018365">
    <property type="entry name" value="Cell_cycle_FtsW-rel_CS"/>
</dbReference>
<feature type="transmembrane region" description="Helical" evidence="11">
    <location>
        <begin position="268"/>
        <end position="288"/>
    </location>
</feature>
<name>A0A0F9RQS2_9ZZZZ</name>
<comment type="subcellular location">
    <subcellularLocation>
        <location evidence="1">Membrane</location>
        <topology evidence="1">Multi-pass membrane protein</topology>
    </subcellularLocation>
</comment>
<feature type="transmembrane region" description="Helical" evidence="11">
    <location>
        <begin position="71"/>
        <end position="93"/>
    </location>
</feature>
<feature type="transmembrane region" description="Helical" evidence="11">
    <location>
        <begin position="45"/>
        <end position="64"/>
    </location>
</feature>
<keyword evidence="6" id="KW-0133">Cell shape</keyword>
<dbReference type="GO" id="GO:0008360">
    <property type="term" value="P:regulation of cell shape"/>
    <property type="evidence" value="ECO:0007669"/>
    <property type="project" value="UniProtKB-KW"/>
</dbReference>
<evidence type="ECO:0000256" key="3">
    <source>
        <dbReference type="ARBA" id="ARBA00022676"/>
    </source>
</evidence>
<keyword evidence="2" id="KW-1003">Cell membrane</keyword>
<feature type="transmembrane region" description="Helical" evidence="11">
    <location>
        <begin position="136"/>
        <end position="153"/>
    </location>
</feature>
<keyword evidence="5 11" id="KW-0812">Transmembrane</keyword>
<evidence type="ECO:0000256" key="8">
    <source>
        <dbReference type="ARBA" id="ARBA00022989"/>
    </source>
</evidence>
<keyword evidence="10" id="KW-0961">Cell wall biogenesis/degradation</keyword>
<evidence type="ECO:0000256" key="6">
    <source>
        <dbReference type="ARBA" id="ARBA00022960"/>
    </source>
</evidence>
<keyword evidence="7" id="KW-0573">Peptidoglycan synthesis</keyword>
<dbReference type="InterPro" id="IPR011923">
    <property type="entry name" value="RodA/MrdB"/>
</dbReference>
<keyword evidence="3" id="KW-0328">Glycosyltransferase</keyword>
<evidence type="ECO:0000256" key="2">
    <source>
        <dbReference type="ARBA" id="ARBA00022475"/>
    </source>
</evidence>
<dbReference type="GO" id="GO:0051301">
    <property type="term" value="P:cell division"/>
    <property type="evidence" value="ECO:0007669"/>
    <property type="project" value="InterPro"/>
</dbReference>
<dbReference type="InterPro" id="IPR001182">
    <property type="entry name" value="FtsW/RodA"/>
</dbReference>
<dbReference type="GO" id="GO:0016757">
    <property type="term" value="F:glycosyltransferase activity"/>
    <property type="evidence" value="ECO:0007669"/>
    <property type="project" value="UniProtKB-KW"/>
</dbReference>
<evidence type="ECO:0000256" key="1">
    <source>
        <dbReference type="ARBA" id="ARBA00004141"/>
    </source>
</evidence>
<evidence type="ECO:0000256" key="9">
    <source>
        <dbReference type="ARBA" id="ARBA00023136"/>
    </source>
</evidence>
<dbReference type="GO" id="GO:0071555">
    <property type="term" value="P:cell wall organization"/>
    <property type="evidence" value="ECO:0007669"/>
    <property type="project" value="UniProtKB-KW"/>
</dbReference>
<dbReference type="PANTHER" id="PTHR30474">
    <property type="entry name" value="CELL CYCLE PROTEIN"/>
    <property type="match status" value="1"/>
</dbReference>
<keyword evidence="8 11" id="KW-1133">Transmembrane helix</keyword>
<dbReference type="NCBIfam" id="TIGR02210">
    <property type="entry name" value="rodA_shape"/>
    <property type="match status" value="1"/>
</dbReference>
<dbReference type="GO" id="GO:0032153">
    <property type="term" value="C:cell division site"/>
    <property type="evidence" value="ECO:0007669"/>
    <property type="project" value="TreeGrafter"/>
</dbReference>
<evidence type="ECO:0000313" key="12">
    <source>
        <dbReference type="EMBL" id="KKN52212.1"/>
    </source>
</evidence>
<feature type="transmembrane region" description="Helical" evidence="11">
    <location>
        <begin position="159"/>
        <end position="175"/>
    </location>
</feature>
<evidence type="ECO:0000256" key="10">
    <source>
        <dbReference type="ARBA" id="ARBA00023316"/>
    </source>
</evidence>
<feature type="transmembrane region" description="Helical" evidence="11">
    <location>
        <begin position="300"/>
        <end position="328"/>
    </location>
</feature>
<feature type="transmembrane region" description="Helical" evidence="11">
    <location>
        <begin position="105"/>
        <end position="124"/>
    </location>
</feature>
<accession>A0A0F9RQS2</accession>
<protein>
    <recommendedName>
        <fullName evidence="13">Rod shape-determining protein RodA</fullName>
    </recommendedName>
</protein>
<proteinExistence type="predicted"/>
<feature type="transmembrane region" description="Helical" evidence="11">
    <location>
        <begin position="180"/>
        <end position="198"/>
    </location>
</feature>
<evidence type="ECO:0000256" key="4">
    <source>
        <dbReference type="ARBA" id="ARBA00022679"/>
    </source>
</evidence>
<evidence type="ECO:0000256" key="7">
    <source>
        <dbReference type="ARBA" id="ARBA00022984"/>
    </source>
</evidence>
<comment type="caution">
    <text evidence="12">The sequence shown here is derived from an EMBL/GenBank/DDBJ whole genome shotgun (WGS) entry which is preliminary data.</text>
</comment>
<evidence type="ECO:0000256" key="11">
    <source>
        <dbReference type="SAM" id="Phobius"/>
    </source>
</evidence>
<dbReference type="GO" id="GO:0005886">
    <property type="term" value="C:plasma membrane"/>
    <property type="evidence" value="ECO:0007669"/>
    <property type="project" value="TreeGrafter"/>
</dbReference>
<dbReference type="GO" id="GO:0009252">
    <property type="term" value="P:peptidoglycan biosynthetic process"/>
    <property type="evidence" value="ECO:0007669"/>
    <property type="project" value="UniProtKB-KW"/>
</dbReference>
<keyword evidence="4" id="KW-0808">Transferase</keyword>
<feature type="transmembrane region" description="Helical" evidence="11">
    <location>
        <begin position="334"/>
        <end position="355"/>
    </location>
</feature>
<keyword evidence="9 11" id="KW-0472">Membrane</keyword>
<dbReference type="PANTHER" id="PTHR30474:SF1">
    <property type="entry name" value="PEPTIDOGLYCAN GLYCOSYLTRANSFERASE MRDB"/>
    <property type="match status" value="1"/>
</dbReference>
<organism evidence="12">
    <name type="scientific">marine sediment metagenome</name>
    <dbReference type="NCBI Taxonomy" id="412755"/>
    <lineage>
        <taxon>unclassified sequences</taxon>
        <taxon>metagenomes</taxon>
        <taxon>ecological metagenomes</taxon>
    </lineage>
</organism>
<feature type="transmembrane region" description="Helical" evidence="11">
    <location>
        <begin position="12"/>
        <end position="33"/>
    </location>
</feature>
<evidence type="ECO:0008006" key="13">
    <source>
        <dbReference type="Google" id="ProtNLM"/>
    </source>
</evidence>
<dbReference type="AlphaFoldDB" id="A0A0F9RQS2"/>
<dbReference type="Pfam" id="PF01098">
    <property type="entry name" value="FTSW_RODA_SPOVE"/>
    <property type="match status" value="1"/>
</dbReference>
<gene>
    <name evidence="12" type="ORF">LCGC14_0615050</name>
</gene>
<dbReference type="EMBL" id="LAZR01001029">
    <property type="protein sequence ID" value="KKN52212.1"/>
    <property type="molecule type" value="Genomic_DNA"/>
</dbReference>
<dbReference type="GO" id="GO:0015648">
    <property type="term" value="F:lipid-linked peptidoglycan transporter activity"/>
    <property type="evidence" value="ECO:0007669"/>
    <property type="project" value="TreeGrafter"/>
</dbReference>